<accession>A0A4V2STB6</accession>
<dbReference type="InterPro" id="IPR029058">
    <property type="entry name" value="AB_hydrolase_fold"/>
</dbReference>
<dbReference type="SUPFAM" id="SSF53474">
    <property type="entry name" value="alpha/beta-Hydrolases"/>
    <property type="match status" value="1"/>
</dbReference>
<organism evidence="2 3">
    <name type="scientific">Tamaricihabitans halophyticus</name>
    <dbReference type="NCBI Taxonomy" id="1262583"/>
    <lineage>
        <taxon>Bacteria</taxon>
        <taxon>Bacillati</taxon>
        <taxon>Actinomycetota</taxon>
        <taxon>Actinomycetes</taxon>
        <taxon>Pseudonocardiales</taxon>
        <taxon>Pseudonocardiaceae</taxon>
        <taxon>Tamaricihabitans</taxon>
    </lineage>
</organism>
<dbReference type="AlphaFoldDB" id="A0A4V2STB6"/>
<dbReference type="InterPro" id="IPR000639">
    <property type="entry name" value="Epox_hydrolase-like"/>
</dbReference>
<dbReference type="InterPro" id="IPR050266">
    <property type="entry name" value="AB_hydrolase_sf"/>
</dbReference>
<evidence type="ECO:0000259" key="1">
    <source>
        <dbReference type="Pfam" id="PF00561"/>
    </source>
</evidence>
<evidence type="ECO:0000313" key="2">
    <source>
        <dbReference type="EMBL" id="TCP50096.1"/>
    </source>
</evidence>
<keyword evidence="3" id="KW-1185">Reference proteome</keyword>
<proteinExistence type="predicted"/>
<dbReference type="PANTHER" id="PTHR43798:SF33">
    <property type="entry name" value="HYDROLASE, PUTATIVE (AFU_ORTHOLOGUE AFUA_2G14860)-RELATED"/>
    <property type="match status" value="1"/>
</dbReference>
<reference evidence="2 3" key="1">
    <citation type="submission" date="2019-03" db="EMBL/GenBank/DDBJ databases">
        <title>Genomic Encyclopedia of Type Strains, Phase IV (KMG-IV): sequencing the most valuable type-strain genomes for metagenomic binning, comparative biology and taxonomic classification.</title>
        <authorList>
            <person name="Goeker M."/>
        </authorList>
    </citation>
    <scope>NUCLEOTIDE SEQUENCE [LARGE SCALE GENOMIC DNA]</scope>
    <source>
        <strain evidence="2 3">DSM 45765</strain>
    </source>
</reference>
<comment type="caution">
    <text evidence="2">The sequence shown here is derived from an EMBL/GenBank/DDBJ whole genome shotgun (WGS) entry which is preliminary data.</text>
</comment>
<dbReference type="InterPro" id="IPR000073">
    <property type="entry name" value="AB_hydrolase_1"/>
</dbReference>
<protein>
    <submittedName>
        <fullName evidence="2">Pimeloyl-ACP methyl ester carboxylesterase</fullName>
    </submittedName>
</protein>
<dbReference type="Pfam" id="PF00561">
    <property type="entry name" value="Abhydrolase_1"/>
    <property type="match status" value="1"/>
</dbReference>
<dbReference type="Proteomes" id="UP000294911">
    <property type="component" value="Unassembled WGS sequence"/>
</dbReference>
<name>A0A4V2STB6_9PSEU</name>
<evidence type="ECO:0000313" key="3">
    <source>
        <dbReference type="Proteomes" id="UP000294911"/>
    </source>
</evidence>
<dbReference type="GO" id="GO:0016020">
    <property type="term" value="C:membrane"/>
    <property type="evidence" value="ECO:0007669"/>
    <property type="project" value="TreeGrafter"/>
</dbReference>
<feature type="domain" description="AB hydrolase-1" evidence="1">
    <location>
        <begin position="37"/>
        <end position="145"/>
    </location>
</feature>
<dbReference type="GO" id="GO:0003824">
    <property type="term" value="F:catalytic activity"/>
    <property type="evidence" value="ECO:0007669"/>
    <property type="project" value="InterPro"/>
</dbReference>
<dbReference type="PRINTS" id="PR00412">
    <property type="entry name" value="EPOXHYDRLASE"/>
</dbReference>
<gene>
    <name evidence="2" type="ORF">EV191_108185</name>
</gene>
<sequence>MRELGEQPEAVVPRTEWLTTSDGVTLRVRRFGQPFAPTVVCVHGFPDNSDLWNRVVPLLADRFQVVTYDVRGAGESTAPPRRAGYLIDQLVADLAAVVELVGADRPVHLLGHDWGSIQCWHGVTDDRLQGRIASFTSISGPNLDHAGYWMRSQLRPNLAALGQFLRQASSSLYIGFFVLPVLPELAVRKGILGRIIGRLVRAEYAPDGPAERFRVEAADAVHGLGLYRANMLSRLGRPKPRCTDVPVQVIAPDADRFVGTPLQTEVSRWAPRLRVRRLRGGHWLPRSRPAVVAEVAGEFFEEVDGALK</sequence>
<dbReference type="Gene3D" id="3.40.50.1820">
    <property type="entry name" value="alpha/beta hydrolase"/>
    <property type="match status" value="1"/>
</dbReference>
<dbReference type="PANTHER" id="PTHR43798">
    <property type="entry name" value="MONOACYLGLYCEROL LIPASE"/>
    <property type="match status" value="1"/>
</dbReference>
<dbReference type="EMBL" id="SLXQ01000008">
    <property type="protein sequence ID" value="TCP50096.1"/>
    <property type="molecule type" value="Genomic_DNA"/>
</dbReference>